<accession>A0ACD3ZGW3</accession>
<gene>
    <name evidence="1" type="ORF">LCI18_011117</name>
</gene>
<dbReference type="Proteomes" id="UP000830768">
    <property type="component" value="Chromosome 9"/>
</dbReference>
<name>A0ACD3ZGW3_FUSSC</name>
<protein>
    <submittedName>
        <fullName evidence="1">Uncharacterized protein</fullName>
    </submittedName>
</protein>
<keyword evidence="2" id="KW-1185">Reference proteome</keyword>
<organism evidence="1 2">
    <name type="scientific">Fusarium solani subsp. cucurbitae</name>
    <name type="common">Neocosmosporum cucurbitae</name>
    <dbReference type="NCBI Taxonomy" id="2747967"/>
    <lineage>
        <taxon>Eukaryota</taxon>
        <taxon>Fungi</taxon>
        <taxon>Dikarya</taxon>
        <taxon>Ascomycota</taxon>
        <taxon>Pezizomycotina</taxon>
        <taxon>Sordariomycetes</taxon>
        <taxon>Hypocreomycetidae</taxon>
        <taxon>Hypocreales</taxon>
        <taxon>Nectriaceae</taxon>
        <taxon>Fusarium</taxon>
        <taxon>Fusarium solani species complex</taxon>
    </lineage>
</organism>
<reference evidence="1" key="1">
    <citation type="submission" date="2021-11" db="EMBL/GenBank/DDBJ databases">
        <title>Fusarium solani-melongenae Genome sequencing and assembly.</title>
        <authorList>
            <person name="Xie S."/>
            <person name="Huang L."/>
            <person name="Zhang X."/>
        </authorList>
    </citation>
    <scope>NUCLEOTIDE SEQUENCE</scope>
    <source>
        <strain evidence="1">CRI 24-3</strain>
    </source>
</reference>
<proteinExistence type="predicted"/>
<dbReference type="EMBL" id="CP090037">
    <property type="protein sequence ID" value="UPL00183.1"/>
    <property type="molecule type" value="Genomic_DNA"/>
</dbReference>
<sequence length="659" mass="74679">MTTLDYSGLPLQPNEIRLISLEAPAETITQAKWKLTVASLADQSASYYAVSYRWGQPLDEEPFKSMTNDRVSCIKINGGDVMVTKNLSDFLHEVQRDKKLKEEQFWIDAICINQEDPQERSHQVSTMMGKIYRSAKCVIAWLGDADSHTQRAFDHLDHLAKSPALPPSGTQSASTNYSASINGDEDGSCWESAVKLFDRTYWNRSWIIQELVLPENVTVRCGGHEQDWSVLCQASHNISTSDWRGRFNNFASDIVSRNTARNYGIPTVLKATRESIATEHWTDVLLHTLIRSRDFEATNEEDKVYALFGLIEDPVDVGKMPLLRPIYGEDYSPAKTYLKVAIQLLRDCEELLILSCVEGRSFQEVKMGNDSLPSWVPDWSVRKPLGLRITGYKRYCADACFTTPVTDFSREKKLRTWPAIVNEDDQTVTISGLKVDEISFRAESKQDIQRGSPFPRLLNMLLSLPTQYPTTGEGRLEAFWRTLITNTTKDRRFPIENPSPLDAGFAKWFAKRVHSVAMSEGEDRRQWNELKHIFDEFCKSHTAWMSTMDDTPELLSSVAAEYASLFAHGMHLRPFLTEKGYLGLGSQDLQEGDSVWVVPRSRVPLIFRRVRDAGSVSDYHCELVGGAYLHGFMDGRALLKAAAKDGLPLNDRLKTIIIH</sequence>
<evidence type="ECO:0000313" key="1">
    <source>
        <dbReference type="EMBL" id="UPL00183.1"/>
    </source>
</evidence>
<evidence type="ECO:0000313" key="2">
    <source>
        <dbReference type="Proteomes" id="UP000830768"/>
    </source>
</evidence>